<dbReference type="EMBL" id="JAHSPG010000002">
    <property type="protein sequence ID" value="MBV4356323.1"/>
    <property type="molecule type" value="Genomic_DNA"/>
</dbReference>
<accession>A0A9E2S7C4</accession>
<proteinExistence type="predicted"/>
<dbReference type="Proteomes" id="UP000812270">
    <property type="component" value="Unassembled WGS sequence"/>
</dbReference>
<protein>
    <recommendedName>
        <fullName evidence="3">Lipoprotein</fullName>
    </recommendedName>
</protein>
<reference evidence="1" key="1">
    <citation type="submission" date="2021-06" db="EMBL/GenBank/DDBJ databases">
        <authorList>
            <person name="Huq M.A."/>
        </authorList>
    </citation>
    <scope>NUCLEOTIDE SEQUENCE</scope>
    <source>
        <strain evidence="1">MAH-26</strain>
    </source>
</reference>
<sequence>MKNILVAFISFFVLVGCSRKMSSSKPMSVANKENDLDKAKKYANALGFDTNRVTVELNAKVNPDSVLRFKSVEEGRAYFKEYIAALNKPKPITCIDTLMMLSRAHSKYYYPYLNSLKERAREMAKKPIPGYDYNSTEWQQIPDGYECLLVLDTIINPSK</sequence>
<evidence type="ECO:0000313" key="2">
    <source>
        <dbReference type="Proteomes" id="UP000812270"/>
    </source>
</evidence>
<dbReference type="RefSeq" id="WP_217789880.1">
    <property type="nucleotide sequence ID" value="NZ_JAHSPG010000002.1"/>
</dbReference>
<keyword evidence="2" id="KW-1185">Reference proteome</keyword>
<gene>
    <name evidence="1" type="ORF">KTO63_04125</name>
</gene>
<dbReference type="PROSITE" id="PS51257">
    <property type="entry name" value="PROKAR_LIPOPROTEIN"/>
    <property type="match status" value="1"/>
</dbReference>
<name>A0A9E2S7C4_9BACT</name>
<evidence type="ECO:0000313" key="1">
    <source>
        <dbReference type="EMBL" id="MBV4356323.1"/>
    </source>
</evidence>
<organism evidence="1 2">
    <name type="scientific">Pinibacter aurantiacus</name>
    <dbReference type="NCBI Taxonomy" id="2851599"/>
    <lineage>
        <taxon>Bacteria</taxon>
        <taxon>Pseudomonadati</taxon>
        <taxon>Bacteroidota</taxon>
        <taxon>Chitinophagia</taxon>
        <taxon>Chitinophagales</taxon>
        <taxon>Chitinophagaceae</taxon>
        <taxon>Pinibacter</taxon>
    </lineage>
</organism>
<comment type="caution">
    <text evidence="1">The sequence shown here is derived from an EMBL/GenBank/DDBJ whole genome shotgun (WGS) entry which is preliminary data.</text>
</comment>
<dbReference type="AlphaFoldDB" id="A0A9E2S7C4"/>
<evidence type="ECO:0008006" key="3">
    <source>
        <dbReference type="Google" id="ProtNLM"/>
    </source>
</evidence>